<name>C8NEE5_9LACT</name>
<dbReference type="PANTHER" id="PTHR30008">
    <property type="entry name" value="EXODEOXYRIBONUCLEASE 7 LARGE SUBUNIT"/>
    <property type="match status" value="1"/>
</dbReference>
<comment type="similarity">
    <text evidence="5 6">Belongs to the XseA family.</text>
</comment>
<keyword evidence="10" id="KW-1185">Reference proteome</keyword>
<feature type="domain" description="Exonuclease VII large subunit C-terminal" evidence="7">
    <location>
        <begin position="128"/>
        <end position="434"/>
    </location>
</feature>
<dbReference type="Pfam" id="PF02601">
    <property type="entry name" value="Exonuc_VII_L"/>
    <property type="match status" value="1"/>
</dbReference>
<proteinExistence type="inferred from homology"/>
<dbReference type="Pfam" id="PF13742">
    <property type="entry name" value="tRNA_anti_2"/>
    <property type="match status" value="1"/>
</dbReference>
<organism evidence="9 10">
    <name type="scientific">Granulicatella adiacens ATCC 49175</name>
    <dbReference type="NCBI Taxonomy" id="638301"/>
    <lineage>
        <taxon>Bacteria</taxon>
        <taxon>Bacillati</taxon>
        <taxon>Bacillota</taxon>
        <taxon>Bacilli</taxon>
        <taxon>Lactobacillales</taxon>
        <taxon>Carnobacteriaceae</taxon>
        <taxon>Granulicatella</taxon>
    </lineage>
</organism>
<dbReference type="GO" id="GO:0006308">
    <property type="term" value="P:DNA catabolic process"/>
    <property type="evidence" value="ECO:0007669"/>
    <property type="project" value="UniProtKB-UniRule"/>
</dbReference>
<feature type="domain" description="OB-fold nucleic acid binding" evidence="8">
    <location>
        <begin position="6"/>
        <end position="100"/>
    </location>
</feature>
<dbReference type="EC" id="3.1.11.6" evidence="5"/>
<dbReference type="InterPro" id="IPR020579">
    <property type="entry name" value="Exonuc_VII_lsu_C"/>
</dbReference>
<evidence type="ECO:0000256" key="1">
    <source>
        <dbReference type="ARBA" id="ARBA00022490"/>
    </source>
</evidence>
<dbReference type="PANTHER" id="PTHR30008:SF0">
    <property type="entry name" value="EXODEOXYRIBONUCLEASE 7 LARGE SUBUNIT"/>
    <property type="match status" value="1"/>
</dbReference>
<dbReference type="GO" id="GO:0003676">
    <property type="term" value="F:nucleic acid binding"/>
    <property type="evidence" value="ECO:0007669"/>
    <property type="project" value="InterPro"/>
</dbReference>
<evidence type="ECO:0000259" key="7">
    <source>
        <dbReference type="Pfam" id="PF02601"/>
    </source>
</evidence>
<dbReference type="STRING" id="638301.HMPREF0444_0290"/>
<evidence type="ECO:0000313" key="10">
    <source>
        <dbReference type="Proteomes" id="UP000005926"/>
    </source>
</evidence>
<evidence type="ECO:0000259" key="8">
    <source>
        <dbReference type="Pfam" id="PF13742"/>
    </source>
</evidence>
<evidence type="ECO:0000256" key="3">
    <source>
        <dbReference type="ARBA" id="ARBA00022801"/>
    </source>
</evidence>
<comment type="subcellular location">
    <subcellularLocation>
        <location evidence="5 6">Cytoplasm</location>
    </subcellularLocation>
</comment>
<dbReference type="GO" id="GO:0009318">
    <property type="term" value="C:exodeoxyribonuclease VII complex"/>
    <property type="evidence" value="ECO:0007669"/>
    <property type="project" value="UniProtKB-UniRule"/>
</dbReference>
<keyword evidence="1 5" id="KW-0963">Cytoplasm</keyword>
<evidence type="ECO:0000313" key="9">
    <source>
        <dbReference type="EMBL" id="EEW38046.1"/>
    </source>
</evidence>
<protein>
    <recommendedName>
        <fullName evidence="5">Exodeoxyribonuclease 7 large subunit</fullName>
        <ecNumber evidence="5">3.1.11.6</ecNumber>
    </recommendedName>
    <alternativeName>
        <fullName evidence="5">Exodeoxyribonuclease VII large subunit</fullName>
        <shortName evidence="5">Exonuclease VII large subunit</shortName>
    </alternativeName>
</protein>
<dbReference type="RefSeq" id="WP_005605297.1">
    <property type="nucleotide sequence ID" value="NZ_CP102283.1"/>
</dbReference>
<dbReference type="HOGENOM" id="CLU_023625_3_1_9"/>
<keyword evidence="2 5" id="KW-0540">Nuclease</keyword>
<gene>
    <name evidence="5 9" type="primary">xseA</name>
    <name evidence="9" type="ORF">HMPREF0444_0290</name>
</gene>
<keyword evidence="3 5" id="KW-0378">Hydrolase</keyword>
<comment type="catalytic activity">
    <reaction evidence="5 6">
        <text>Exonucleolytic cleavage in either 5'- to 3'- or 3'- to 5'-direction to yield nucleoside 5'-phosphates.</text>
        <dbReference type="EC" id="3.1.11.6"/>
    </reaction>
</comment>
<keyword evidence="4 5" id="KW-0269">Exonuclease</keyword>
<evidence type="ECO:0000256" key="6">
    <source>
        <dbReference type="RuleBase" id="RU004355"/>
    </source>
</evidence>
<evidence type="ECO:0000256" key="4">
    <source>
        <dbReference type="ARBA" id="ARBA00022839"/>
    </source>
</evidence>
<comment type="caution">
    <text evidence="9">The sequence shown here is derived from an EMBL/GenBank/DDBJ whole genome shotgun (WGS) entry which is preliminary data.</text>
</comment>
<sequence length="444" mass="50364">MEQEYLTVSALTKYIKTKFDRDPHLDRVYLTGEISNFNKNSVHKYFNLKDENAIIAATMFQGAYKKIQFQPEEGMKVLVIGRVTVYEKSGKYQMIIEHMEPDGVGALYQAYEQLKKKLTEEGVFSGPKKPIPVFPKKIAILTSDTGAVIRDIQTTVARRFPIAQLVLYPTVVQGVHAVPSILKNLDLVEQSDADVVIIGRGGGSIEDLWAFNEEPVVRRVASFSLPIISSVGHETDTTLTDFAADQRAATPTAAAELATPVLNDIHLTLGNLTGRLQTTMLNQLNTRKELLSKLEKSGIFVKPERMYEVYAQQVDQLRLKLMQGMQQRLHLAKQQSMQFTHRLQLLSPEQLLIQQKQKLEWLQKQLLDSNQNYLQDKQIRFHQLVEKLDLLSPLKIMTRGYGIVFKKGTIVNSVEQIENNEEIEIRLSDGLVNATVNEKNKESL</sequence>
<dbReference type="EMBL" id="ACKZ01000008">
    <property type="protein sequence ID" value="EEW38046.1"/>
    <property type="molecule type" value="Genomic_DNA"/>
</dbReference>
<dbReference type="Proteomes" id="UP000005926">
    <property type="component" value="Unassembled WGS sequence"/>
</dbReference>
<evidence type="ECO:0000256" key="2">
    <source>
        <dbReference type="ARBA" id="ARBA00022722"/>
    </source>
</evidence>
<dbReference type="eggNOG" id="COG1570">
    <property type="taxonomic scope" value="Bacteria"/>
</dbReference>
<dbReference type="GO" id="GO:0005737">
    <property type="term" value="C:cytoplasm"/>
    <property type="evidence" value="ECO:0007669"/>
    <property type="project" value="UniProtKB-SubCell"/>
</dbReference>
<dbReference type="GO" id="GO:0008855">
    <property type="term" value="F:exodeoxyribonuclease VII activity"/>
    <property type="evidence" value="ECO:0007669"/>
    <property type="project" value="UniProtKB-UniRule"/>
</dbReference>
<comment type="function">
    <text evidence="5">Bidirectionally degrades single-stranded DNA into large acid-insoluble oligonucleotides, which are then degraded further into small acid-soluble oligonucleotides.</text>
</comment>
<comment type="subunit">
    <text evidence="5">Heterooligomer composed of large and small subunits.</text>
</comment>
<reference evidence="9 10" key="1">
    <citation type="submission" date="2009-08" db="EMBL/GenBank/DDBJ databases">
        <authorList>
            <person name="Muzny D."/>
            <person name="Qin X."/>
            <person name="Deng J."/>
            <person name="Jiang H."/>
            <person name="Liu Y."/>
            <person name="Qu J."/>
            <person name="Song X.-Z."/>
            <person name="Zhang L."/>
            <person name="Thornton R."/>
            <person name="Coyle M."/>
            <person name="Francisco L."/>
            <person name="Jackson L."/>
            <person name="Javaid M."/>
            <person name="Korchina V."/>
            <person name="Kovar C."/>
            <person name="Mata R."/>
            <person name="Mathew T."/>
            <person name="Ngo R."/>
            <person name="Nguyen L."/>
            <person name="Nguyen N."/>
            <person name="Okwuonu G."/>
            <person name="Ongeri F."/>
            <person name="Pham C."/>
            <person name="Simmons D."/>
            <person name="Wilczek-Boney K."/>
            <person name="Hale W."/>
            <person name="Jakkamsetti A."/>
            <person name="Pham P."/>
            <person name="Ruth R."/>
            <person name="San Lucas F."/>
            <person name="Warren J."/>
            <person name="Zhang J."/>
            <person name="Zhao Z."/>
            <person name="Zhou C."/>
            <person name="Zhu D."/>
            <person name="Lee S."/>
            <person name="Bess C."/>
            <person name="Blankenburg K."/>
            <person name="Forbes L."/>
            <person name="Fu Q."/>
            <person name="Gubbala S."/>
            <person name="Hirani K."/>
            <person name="Jayaseelan J.C."/>
            <person name="Lara F."/>
            <person name="Munidasa M."/>
            <person name="Palculict T."/>
            <person name="Patil S."/>
            <person name="Pu L.-L."/>
            <person name="Saada N."/>
            <person name="Tang L."/>
            <person name="Weissenberger G."/>
            <person name="Zhu Y."/>
            <person name="Hemphill L."/>
            <person name="Shang Y."/>
            <person name="Youmans B."/>
            <person name="Ayvaz T."/>
            <person name="Ross M."/>
            <person name="Santibanez J."/>
            <person name="Aqrawi P."/>
            <person name="Gross S."/>
            <person name="Joshi V."/>
            <person name="Fowler G."/>
            <person name="Nazareth L."/>
            <person name="Reid J."/>
            <person name="Worley K."/>
            <person name="Petrosino J."/>
            <person name="Highlander S."/>
            <person name="Gibbs R."/>
        </authorList>
    </citation>
    <scope>NUCLEOTIDE SEQUENCE [LARGE SCALE GENOMIC DNA]</scope>
    <source>
        <strain evidence="9 10">ATCC 49175</strain>
    </source>
</reference>
<dbReference type="HAMAP" id="MF_00378">
    <property type="entry name" value="Exonuc_7_L"/>
    <property type="match status" value="1"/>
</dbReference>
<dbReference type="CDD" id="cd04489">
    <property type="entry name" value="ExoVII_LU_OBF"/>
    <property type="match status" value="1"/>
</dbReference>
<dbReference type="InterPro" id="IPR025824">
    <property type="entry name" value="OB-fold_nuc-bd_dom"/>
</dbReference>
<dbReference type="GeneID" id="78411444"/>
<dbReference type="AlphaFoldDB" id="C8NEE5"/>
<dbReference type="NCBIfam" id="TIGR00237">
    <property type="entry name" value="xseA"/>
    <property type="match status" value="1"/>
</dbReference>
<dbReference type="InterPro" id="IPR003753">
    <property type="entry name" value="Exonuc_VII_L"/>
</dbReference>
<accession>C8NEE5</accession>
<evidence type="ECO:0000256" key="5">
    <source>
        <dbReference type="HAMAP-Rule" id="MF_00378"/>
    </source>
</evidence>